<keyword evidence="3" id="KW-0813">Transport</keyword>
<dbReference type="EMBL" id="BQKI01000001">
    <property type="protein sequence ID" value="GJM85435.1"/>
    <property type="molecule type" value="Genomic_DNA"/>
</dbReference>
<evidence type="ECO:0000313" key="13">
    <source>
        <dbReference type="EMBL" id="GJM86063.1"/>
    </source>
</evidence>
<evidence type="ECO:0000313" key="14">
    <source>
        <dbReference type="Proteomes" id="UP001054889"/>
    </source>
</evidence>
<dbReference type="AlphaFoldDB" id="A0AAV5BK95"/>
<protein>
    <recommendedName>
        <fullName evidence="9">mRNA export factor GLE1</fullName>
    </recommendedName>
    <alternativeName>
        <fullName evidence="10">Nucleoporin GLE1</fullName>
    </alternativeName>
</protein>
<dbReference type="GO" id="GO:0005543">
    <property type="term" value="F:phospholipid binding"/>
    <property type="evidence" value="ECO:0007669"/>
    <property type="project" value="TreeGrafter"/>
</dbReference>
<evidence type="ECO:0000256" key="10">
    <source>
        <dbReference type="ARBA" id="ARBA00029983"/>
    </source>
</evidence>
<keyword evidence="6" id="KW-0811">Translocation</keyword>
<keyword evidence="14" id="KW-1185">Reference proteome</keyword>
<evidence type="ECO:0000256" key="2">
    <source>
        <dbReference type="ARBA" id="ARBA00011056"/>
    </source>
</evidence>
<dbReference type="EMBL" id="BQKI01000001">
    <property type="protein sequence ID" value="GJM86063.1"/>
    <property type="molecule type" value="Genomic_DNA"/>
</dbReference>
<evidence type="ECO:0000256" key="4">
    <source>
        <dbReference type="ARBA" id="ARBA00022816"/>
    </source>
</evidence>
<evidence type="ECO:0000256" key="8">
    <source>
        <dbReference type="ARBA" id="ARBA00023242"/>
    </source>
</evidence>
<dbReference type="GO" id="GO:0000822">
    <property type="term" value="F:inositol hexakisphosphate binding"/>
    <property type="evidence" value="ECO:0007669"/>
    <property type="project" value="TreeGrafter"/>
</dbReference>
<reference evidence="13" key="1">
    <citation type="journal article" date="2018" name="DNA Res.">
        <title>Multiple hybrid de novo genome assembly of finger millet, an orphan allotetraploid crop.</title>
        <authorList>
            <person name="Hatakeyama M."/>
            <person name="Aluri S."/>
            <person name="Balachadran M.T."/>
            <person name="Sivarajan S.R."/>
            <person name="Patrignani A."/>
            <person name="Gruter S."/>
            <person name="Poveda L."/>
            <person name="Shimizu-Inatsugi R."/>
            <person name="Baeten J."/>
            <person name="Francoijs K.J."/>
            <person name="Nataraja K.N."/>
            <person name="Reddy Y.A.N."/>
            <person name="Phadnis S."/>
            <person name="Ravikumar R.L."/>
            <person name="Schlapbach R."/>
            <person name="Sreeman S.M."/>
            <person name="Shimizu K.K."/>
        </authorList>
    </citation>
    <scope>NUCLEOTIDE SEQUENCE</scope>
</reference>
<dbReference type="PANTHER" id="PTHR12960">
    <property type="entry name" value="GLE-1-RELATED"/>
    <property type="match status" value="1"/>
</dbReference>
<dbReference type="Pfam" id="PF07817">
    <property type="entry name" value="GLE1"/>
    <property type="match status" value="2"/>
</dbReference>
<dbReference type="GO" id="GO:0031369">
    <property type="term" value="F:translation initiation factor binding"/>
    <property type="evidence" value="ECO:0007669"/>
    <property type="project" value="TreeGrafter"/>
</dbReference>
<evidence type="ECO:0000256" key="5">
    <source>
        <dbReference type="ARBA" id="ARBA00022927"/>
    </source>
</evidence>
<sequence length="752" mass="85201">MLNLLRQVASDSAGFERVELRCPRNLDPRPSWTLGDVLAELDALDATRQTALPTPLKQPPDWSLSSRSLAVAIDGTKREKAFVMRIDDDEDMEDDEESSDEAAHGIVVNGARFSCNDLESRLVEYREEEVRNKLAALEVCHQNEIQRTISAFARLQKYAESRKEIDRRLDVRFQRRIAEVLDKHLSVVQRDHEQKSQIVERRIRDDAALEEARRKEQAIKDEKLRQEKAKQEAEVKQKEAAKLAAEARKLAFEAARKEAAEKENSKSKEAVATQFSQSSQDSVTGPTMVNKNEVKSELPGIKVFADSSALEAESRRRALLGQEFSKYDRQIAKSISKLMPTTDSVRARASELIKALDGQDCPRPIACRIFANKIISIVKSRNTKDKTFGNLAFACGYVMLLVTNQVPDAMDYILAEFHRVCIYTVPKHLHALNTEIKGVRHPHGLSEGWKWLAMFLNALPATTATAYALHAFLKMAGFALHKKYGSQFMKILDVISRCFLPALKEQGSKLQTEGFQDFSILPEFQFPPANCKRYGGITLPLGLKRWSRVVRMGAVVGGGQDGEDEELRQAKEQAAARRRWEALIREQKIKTLTPREAGYTFKLTSKALLDVRPSNERQKAWVKGSTWIPVFDVDTSADLGGLSKKFTNFVMDHLRLVNNFTMLVSKIYSGYKEAWKPLKRRILRGKVPSLSSSLPLVGFLNFSVGQISNEHRLRRRDWAIGCSSQAAWNKHRVRTNRHHPIPSRLAIKTGRR</sequence>
<dbReference type="Gene3D" id="1.25.40.510">
    <property type="entry name" value="GLE1-like"/>
    <property type="match status" value="2"/>
</dbReference>
<evidence type="ECO:0000256" key="11">
    <source>
        <dbReference type="SAM" id="MobiDB-lite"/>
    </source>
</evidence>
<keyword evidence="8" id="KW-0539">Nucleus</keyword>
<evidence type="ECO:0000256" key="1">
    <source>
        <dbReference type="ARBA" id="ARBA00004567"/>
    </source>
</evidence>
<accession>A0AAV5BK95</accession>
<feature type="region of interest" description="Disordered" evidence="11">
    <location>
        <begin position="260"/>
        <end position="287"/>
    </location>
</feature>
<evidence type="ECO:0000256" key="6">
    <source>
        <dbReference type="ARBA" id="ARBA00023010"/>
    </source>
</evidence>
<dbReference type="GO" id="GO:0016973">
    <property type="term" value="P:poly(A)+ mRNA export from nucleus"/>
    <property type="evidence" value="ECO:0007669"/>
    <property type="project" value="InterPro"/>
</dbReference>
<evidence type="ECO:0000313" key="12">
    <source>
        <dbReference type="EMBL" id="GJM85435.1"/>
    </source>
</evidence>
<dbReference type="InterPro" id="IPR038506">
    <property type="entry name" value="GLE1-like_sf"/>
</dbReference>
<evidence type="ECO:0000256" key="7">
    <source>
        <dbReference type="ARBA" id="ARBA00023132"/>
    </source>
</evidence>
<dbReference type="GO" id="GO:0044614">
    <property type="term" value="C:nuclear pore cytoplasmic filaments"/>
    <property type="evidence" value="ECO:0007669"/>
    <property type="project" value="TreeGrafter"/>
</dbReference>
<feature type="compositionally biased region" description="Basic and acidic residues" evidence="11">
    <location>
        <begin position="260"/>
        <end position="269"/>
    </location>
</feature>
<comment type="subcellular location">
    <subcellularLocation>
        <location evidence="1">Nucleus</location>
        <location evidence="1">Nuclear pore complex</location>
    </subcellularLocation>
</comment>
<evidence type="ECO:0000256" key="9">
    <source>
        <dbReference type="ARBA" id="ARBA00026227"/>
    </source>
</evidence>
<comment type="caution">
    <text evidence="13">The sequence shown here is derived from an EMBL/GenBank/DDBJ whole genome shotgun (WGS) entry which is preliminary data.</text>
</comment>
<name>A0AAV5BK95_ELECO</name>
<proteinExistence type="inferred from homology"/>
<keyword evidence="5" id="KW-0653">Protein transport</keyword>
<dbReference type="Proteomes" id="UP001054889">
    <property type="component" value="Unassembled WGS sequence"/>
</dbReference>
<dbReference type="InterPro" id="IPR012476">
    <property type="entry name" value="GLE1"/>
</dbReference>
<feature type="compositionally biased region" description="Polar residues" evidence="11">
    <location>
        <begin position="273"/>
        <end position="287"/>
    </location>
</feature>
<keyword evidence="7" id="KW-0906">Nuclear pore complex</keyword>
<keyword evidence="4" id="KW-0509">mRNA transport</keyword>
<comment type="similarity">
    <text evidence="2">Belongs to the GLE1 family.</text>
</comment>
<evidence type="ECO:0000256" key="3">
    <source>
        <dbReference type="ARBA" id="ARBA00022448"/>
    </source>
</evidence>
<dbReference type="GO" id="GO:0005737">
    <property type="term" value="C:cytoplasm"/>
    <property type="evidence" value="ECO:0007669"/>
    <property type="project" value="TreeGrafter"/>
</dbReference>
<gene>
    <name evidence="13" type="primary">ga01881</name>
    <name evidence="12" type="synonym">ga01194</name>
    <name evidence="12" type="ORF">PR202_ga01194</name>
    <name evidence="13" type="ORF">PR202_ga01881</name>
</gene>
<dbReference type="PANTHER" id="PTHR12960:SF0">
    <property type="entry name" value="MRNA EXPORT FACTOR GLE1"/>
    <property type="match status" value="1"/>
</dbReference>
<dbReference type="GO" id="GO:0015031">
    <property type="term" value="P:protein transport"/>
    <property type="evidence" value="ECO:0007669"/>
    <property type="project" value="UniProtKB-KW"/>
</dbReference>
<reference evidence="13" key="2">
    <citation type="submission" date="2021-12" db="EMBL/GenBank/DDBJ databases">
        <title>Resequencing data analysis of finger millet.</title>
        <authorList>
            <person name="Hatakeyama M."/>
            <person name="Aluri S."/>
            <person name="Balachadran M.T."/>
            <person name="Sivarajan S.R."/>
            <person name="Poveda L."/>
            <person name="Shimizu-Inatsugi R."/>
            <person name="Schlapbach R."/>
            <person name="Sreeman S.M."/>
            <person name="Shimizu K.K."/>
        </authorList>
    </citation>
    <scope>NUCLEOTIDE SEQUENCE</scope>
</reference>
<organism evidence="13 14">
    <name type="scientific">Eleusine coracana subsp. coracana</name>
    <dbReference type="NCBI Taxonomy" id="191504"/>
    <lineage>
        <taxon>Eukaryota</taxon>
        <taxon>Viridiplantae</taxon>
        <taxon>Streptophyta</taxon>
        <taxon>Embryophyta</taxon>
        <taxon>Tracheophyta</taxon>
        <taxon>Spermatophyta</taxon>
        <taxon>Magnoliopsida</taxon>
        <taxon>Liliopsida</taxon>
        <taxon>Poales</taxon>
        <taxon>Poaceae</taxon>
        <taxon>PACMAD clade</taxon>
        <taxon>Chloridoideae</taxon>
        <taxon>Cynodonteae</taxon>
        <taxon>Eleusininae</taxon>
        <taxon>Eleusine</taxon>
    </lineage>
</organism>